<gene>
    <name evidence="6" type="ORF">PMAYCL1PPCAC_17552</name>
</gene>
<comment type="caution">
    <text evidence="6">The sequence shown here is derived from an EMBL/GenBank/DDBJ whole genome shotgun (WGS) entry which is preliminary data.</text>
</comment>
<evidence type="ECO:0000259" key="5">
    <source>
        <dbReference type="PROSITE" id="PS51843"/>
    </source>
</evidence>
<keyword evidence="7" id="KW-1185">Reference proteome</keyword>
<dbReference type="PANTHER" id="PTHR45886:SF18">
    <property type="entry name" value="NR LBD DOMAIN-CONTAINING PROTEIN-RELATED"/>
    <property type="match status" value="1"/>
</dbReference>
<evidence type="ECO:0000256" key="3">
    <source>
        <dbReference type="ARBA" id="ARBA00023163"/>
    </source>
</evidence>
<evidence type="ECO:0000313" key="7">
    <source>
        <dbReference type="Proteomes" id="UP001328107"/>
    </source>
</evidence>
<feature type="domain" description="NR LBD" evidence="5">
    <location>
        <begin position="39"/>
        <end position="232"/>
    </location>
</feature>
<organism evidence="6 7">
    <name type="scientific">Pristionchus mayeri</name>
    <dbReference type="NCBI Taxonomy" id="1317129"/>
    <lineage>
        <taxon>Eukaryota</taxon>
        <taxon>Metazoa</taxon>
        <taxon>Ecdysozoa</taxon>
        <taxon>Nematoda</taxon>
        <taxon>Chromadorea</taxon>
        <taxon>Rhabditida</taxon>
        <taxon>Rhabditina</taxon>
        <taxon>Diplogasteromorpha</taxon>
        <taxon>Diplogasteroidea</taxon>
        <taxon>Neodiplogasteridae</taxon>
        <taxon>Pristionchus</taxon>
    </lineage>
</organism>
<dbReference type="SMART" id="SM00430">
    <property type="entry name" value="HOLI"/>
    <property type="match status" value="1"/>
</dbReference>
<accession>A0AAN5CMW6</accession>
<comment type="similarity">
    <text evidence="1">Belongs to the nuclear hormone receptor family.</text>
</comment>
<evidence type="ECO:0000256" key="4">
    <source>
        <dbReference type="ARBA" id="ARBA00023170"/>
    </source>
</evidence>
<evidence type="ECO:0000313" key="6">
    <source>
        <dbReference type="EMBL" id="GMR47357.1"/>
    </source>
</evidence>
<dbReference type="InterPro" id="IPR000536">
    <property type="entry name" value="Nucl_hrmn_rcpt_lig-bd"/>
</dbReference>
<dbReference type="PANTHER" id="PTHR45886">
    <property type="entry name" value="NUCLEAR HORMONE RECEPTOR FAMILY-RELATED-RELATED"/>
    <property type="match status" value="1"/>
</dbReference>
<dbReference type="InterPro" id="IPR035500">
    <property type="entry name" value="NHR-like_dom_sf"/>
</dbReference>
<feature type="non-terminal residue" evidence="6">
    <location>
        <position position="232"/>
    </location>
</feature>
<keyword evidence="4" id="KW-0675">Receptor</keyword>
<feature type="non-terminal residue" evidence="6">
    <location>
        <position position="1"/>
    </location>
</feature>
<evidence type="ECO:0000256" key="2">
    <source>
        <dbReference type="ARBA" id="ARBA00023015"/>
    </source>
</evidence>
<reference evidence="7" key="1">
    <citation type="submission" date="2022-10" db="EMBL/GenBank/DDBJ databases">
        <title>Genome assembly of Pristionchus species.</title>
        <authorList>
            <person name="Yoshida K."/>
            <person name="Sommer R.J."/>
        </authorList>
    </citation>
    <scope>NUCLEOTIDE SEQUENCE [LARGE SCALE GENOMIC DNA]</scope>
    <source>
        <strain evidence="7">RS5460</strain>
    </source>
</reference>
<dbReference type="PROSITE" id="PS51843">
    <property type="entry name" value="NR_LBD"/>
    <property type="match status" value="1"/>
</dbReference>
<keyword evidence="3" id="KW-0804">Transcription</keyword>
<proteinExistence type="inferred from homology"/>
<name>A0AAN5CMW6_9BILA</name>
<dbReference type="AlphaFoldDB" id="A0AAN5CMW6"/>
<keyword evidence="2" id="KW-0805">Transcription regulation</keyword>
<dbReference type="EMBL" id="BTRK01000004">
    <property type="protein sequence ID" value="GMR47357.1"/>
    <property type="molecule type" value="Genomic_DNA"/>
</dbReference>
<sequence>RNSKYNPLPNSIKSINEALMGLSKFSIEYGDWPLASVKPMGDNKQILKERIRDSFIPDFFMGNRKSWYFSNLVYAIEYFKTFPVIDRLGGTTKRSLAAKMALLCSNLTNAYFSMSNGAEFTMNPDGTSIFEGMRKGELTTLMPIYMQAFIRDFQISTTMIRKMREIEFDETEYVLLKALLIMSPSLDVASDSERAILTKETEVYAKSLLSYILVKRGVQKVGHHSVVVISLR</sequence>
<dbReference type="SUPFAM" id="SSF48508">
    <property type="entry name" value="Nuclear receptor ligand-binding domain"/>
    <property type="match status" value="1"/>
</dbReference>
<dbReference type="Proteomes" id="UP001328107">
    <property type="component" value="Unassembled WGS sequence"/>
</dbReference>
<dbReference type="Pfam" id="PF00104">
    <property type="entry name" value="Hormone_recep"/>
    <property type="match status" value="1"/>
</dbReference>
<dbReference type="Gene3D" id="1.10.565.10">
    <property type="entry name" value="Retinoid X Receptor"/>
    <property type="match status" value="1"/>
</dbReference>
<evidence type="ECO:0000256" key="1">
    <source>
        <dbReference type="ARBA" id="ARBA00005993"/>
    </source>
</evidence>
<protein>
    <recommendedName>
        <fullName evidence="5">NR LBD domain-containing protein</fullName>
    </recommendedName>
</protein>